<keyword evidence="3" id="KW-1185">Reference proteome</keyword>
<proteinExistence type="predicted"/>
<reference evidence="2 3" key="1">
    <citation type="submission" date="2023-09" db="EMBL/GenBank/DDBJ databases">
        <authorList>
            <person name="Rey-Velasco X."/>
        </authorList>
    </citation>
    <scope>NUCLEOTIDE SEQUENCE [LARGE SCALE GENOMIC DNA]</scope>
    <source>
        <strain evidence="2 3">W345</strain>
    </source>
</reference>
<dbReference type="RefSeq" id="WP_311364861.1">
    <property type="nucleotide sequence ID" value="NZ_JAVRIC010000010.1"/>
</dbReference>
<keyword evidence="1" id="KW-0732">Signal</keyword>
<name>A0ABU2WIS1_9GAMM</name>
<accession>A0ABU2WIS1</accession>
<feature type="signal peptide" evidence="1">
    <location>
        <begin position="1"/>
        <end position="23"/>
    </location>
</feature>
<protein>
    <recommendedName>
        <fullName evidence="4">DUF3108 domain-containing protein</fullName>
    </recommendedName>
</protein>
<evidence type="ECO:0000313" key="2">
    <source>
        <dbReference type="EMBL" id="MDT0497470.1"/>
    </source>
</evidence>
<evidence type="ECO:0008006" key="4">
    <source>
        <dbReference type="Google" id="ProtNLM"/>
    </source>
</evidence>
<organism evidence="2 3">
    <name type="scientific">Banduia mediterranea</name>
    <dbReference type="NCBI Taxonomy" id="3075609"/>
    <lineage>
        <taxon>Bacteria</taxon>
        <taxon>Pseudomonadati</taxon>
        <taxon>Pseudomonadota</taxon>
        <taxon>Gammaproteobacteria</taxon>
        <taxon>Nevskiales</taxon>
        <taxon>Algiphilaceae</taxon>
        <taxon>Banduia</taxon>
    </lineage>
</organism>
<dbReference type="EMBL" id="JAVRIC010000010">
    <property type="protein sequence ID" value="MDT0497470.1"/>
    <property type="molecule type" value="Genomic_DNA"/>
</dbReference>
<gene>
    <name evidence="2" type="ORF">RM530_08845</name>
</gene>
<sequence>MTRMILPAGLGIGLLLCSLGAAAEAGAHVERFYGYAYDLDSDRYIYTEVHEQHWQDGREQTATIRYVDPEGSTLGKKSLDYRQDYFVPVYELSLPDLDYEEGIRAAGEDIEMFMRDGDRQKRKSIDKPESVTADSGFHHYLRAHFEELMAGETIKFTFVAAGNLGDYSFRAKRIDDTEFEGKPAVRFKVEAASLLRLVAPKLNLSYDPDSQRLLEYRGPSNIQNPETGKVYDARVAFYSTAPSGVAKLPPLDTEQ</sequence>
<evidence type="ECO:0000313" key="3">
    <source>
        <dbReference type="Proteomes" id="UP001254608"/>
    </source>
</evidence>
<dbReference type="Proteomes" id="UP001254608">
    <property type="component" value="Unassembled WGS sequence"/>
</dbReference>
<feature type="chain" id="PRO_5046746302" description="DUF3108 domain-containing protein" evidence="1">
    <location>
        <begin position="24"/>
        <end position="255"/>
    </location>
</feature>
<comment type="caution">
    <text evidence="2">The sequence shown here is derived from an EMBL/GenBank/DDBJ whole genome shotgun (WGS) entry which is preliminary data.</text>
</comment>
<evidence type="ECO:0000256" key="1">
    <source>
        <dbReference type="SAM" id="SignalP"/>
    </source>
</evidence>